<dbReference type="CDD" id="cd09917">
    <property type="entry name" value="F-box_SF"/>
    <property type="match status" value="1"/>
</dbReference>
<proteinExistence type="predicted"/>
<evidence type="ECO:0000313" key="2">
    <source>
        <dbReference type="Proteomes" id="UP000570595"/>
    </source>
</evidence>
<dbReference type="SUPFAM" id="SSF81383">
    <property type="entry name" value="F-box domain"/>
    <property type="match status" value="1"/>
</dbReference>
<reference evidence="1 2" key="1">
    <citation type="submission" date="2020-04" db="EMBL/GenBank/DDBJ databases">
        <title>Perkinsus olseni comparative genomics.</title>
        <authorList>
            <person name="Bogema D.R."/>
        </authorList>
    </citation>
    <scope>NUCLEOTIDE SEQUENCE [LARGE SCALE GENOMIC DNA]</scope>
    <source>
        <strain evidence="1">ATCC PRA-179</strain>
    </source>
</reference>
<evidence type="ECO:0000313" key="1">
    <source>
        <dbReference type="EMBL" id="KAF4664469.1"/>
    </source>
</evidence>
<evidence type="ECO:0008006" key="3">
    <source>
        <dbReference type="Google" id="ProtNLM"/>
    </source>
</evidence>
<dbReference type="InterPro" id="IPR011047">
    <property type="entry name" value="Quinoprotein_ADH-like_sf"/>
</dbReference>
<organism evidence="1 2">
    <name type="scientific">Perkinsus olseni</name>
    <name type="common">Perkinsus atlanticus</name>
    <dbReference type="NCBI Taxonomy" id="32597"/>
    <lineage>
        <taxon>Eukaryota</taxon>
        <taxon>Sar</taxon>
        <taxon>Alveolata</taxon>
        <taxon>Perkinsozoa</taxon>
        <taxon>Perkinsea</taxon>
        <taxon>Perkinsida</taxon>
        <taxon>Perkinsidae</taxon>
        <taxon>Perkinsus</taxon>
    </lineage>
</organism>
<gene>
    <name evidence="1" type="ORF">FOZ61_000776</name>
</gene>
<dbReference type="SUPFAM" id="SSF50998">
    <property type="entry name" value="Quinoprotein alcohol dehydrogenase-like"/>
    <property type="match status" value="1"/>
</dbReference>
<accession>A0A7J6LYV5</accession>
<dbReference type="Proteomes" id="UP000570595">
    <property type="component" value="Unassembled WGS sequence"/>
</dbReference>
<sequence length="473" mass="53013">MLPDRLGPLTSEIWRLVAGYLPAPEACNLAMTSRALWRLIDAQCVFSWRATCYSRYKRETCLEYLRSCGCEIAAPAEYRIWKRLASCWRGRESLKKILATPPQTLTLPRSTDFITYGHGAVWSGDTTTITRWPMGRSTAGDHPRCTRFLRVPRAVVAPGDDALLATANGRLVVMGPGGEVKMENELTFSDRRGEGWNYDLLLDKASNMVYALHGKAVAGYHFNRFREVDFLYKYDLPLTDPDCLIVKIDAGHCVLFHDMQQRVLVHDAKSGEVIQDARIPSRSIEALDCKYPWLVILSKASLYKLDLSSLRHLGSESLVPMWGEGEAWDVSRRYFGGVAVDPRDSGRFLLLSYAIFGGRTSVILSRRTGASTLGLIASYDLEEGITTNGLEYRHGGSIIELLVNRENTDGLLGHVFDRVVWLNPEDLSTIRVFENCVGFWPTPIRGCVAVVDRADDEAGIIVKYWDLTDSSSD</sequence>
<dbReference type="InterPro" id="IPR036047">
    <property type="entry name" value="F-box-like_dom_sf"/>
</dbReference>
<dbReference type="AlphaFoldDB" id="A0A7J6LYV5"/>
<dbReference type="EMBL" id="JABAHT010000116">
    <property type="protein sequence ID" value="KAF4664469.1"/>
    <property type="molecule type" value="Genomic_DNA"/>
</dbReference>
<dbReference type="OrthoDB" id="10506812at2759"/>
<protein>
    <recommendedName>
        <fullName evidence="3">F-box domain-containing protein</fullName>
    </recommendedName>
</protein>
<name>A0A7J6LYV5_PEROL</name>
<comment type="caution">
    <text evidence="1">The sequence shown here is derived from an EMBL/GenBank/DDBJ whole genome shotgun (WGS) entry which is preliminary data.</text>
</comment>